<evidence type="ECO:0000313" key="3">
    <source>
        <dbReference type="EMBL" id="KZT36481.1"/>
    </source>
</evidence>
<evidence type="ECO:0000256" key="2">
    <source>
        <dbReference type="SAM" id="SignalP"/>
    </source>
</evidence>
<dbReference type="EMBL" id="KV428106">
    <property type="protein sequence ID" value="KZT36481.1"/>
    <property type="molecule type" value="Genomic_DNA"/>
</dbReference>
<evidence type="ECO:0000256" key="1">
    <source>
        <dbReference type="SAM" id="MobiDB-lite"/>
    </source>
</evidence>
<name>A0A166BKC8_9AGAM</name>
<protein>
    <submittedName>
        <fullName evidence="3">Uncharacterized protein</fullName>
    </submittedName>
</protein>
<feature type="region of interest" description="Disordered" evidence="1">
    <location>
        <begin position="42"/>
        <end position="64"/>
    </location>
</feature>
<dbReference type="AlphaFoldDB" id="A0A166BKC8"/>
<feature type="signal peptide" evidence="2">
    <location>
        <begin position="1"/>
        <end position="20"/>
    </location>
</feature>
<gene>
    <name evidence="3" type="ORF">SISSUDRAFT_1049810</name>
</gene>
<sequence length="64" mass="6759">MPTMMILVILFNLNLRIVNATRSLQEIDADFEDFPSRAVDDAGGGVGSCTADDGSGGMDSCEAF</sequence>
<accession>A0A166BKC8</accession>
<dbReference type="Proteomes" id="UP000076798">
    <property type="component" value="Unassembled WGS sequence"/>
</dbReference>
<feature type="chain" id="PRO_5007871246" evidence="2">
    <location>
        <begin position="21"/>
        <end position="64"/>
    </location>
</feature>
<organism evidence="3 4">
    <name type="scientific">Sistotremastrum suecicum HHB10207 ss-3</name>
    <dbReference type="NCBI Taxonomy" id="1314776"/>
    <lineage>
        <taxon>Eukaryota</taxon>
        <taxon>Fungi</taxon>
        <taxon>Dikarya</taxon>
        <taxon>Basidiomycota</taxon>
        <taxon>Agaricomycotina</taxon>
        <taxon>Agaricomycetes</taxon>
        <taxon>Sistotremastrales</taxon>
        <taxon>Sistotremastraceae</taxon>
        <taxon>Sistotremastrum</taxon>
    </lineage>
</organism>
<proteinExistence type="predicted"/>
<keyword evidence="2" id="KW-0732">Signal</keyword>
<evidence type="ECO:0000313" key="4">
    <source>
        <dbReference type="Proteomes" id="UP000076798"/>
    </source>
</evidence>
<keyword evidence="4" id="KW-1185">Reference proteome</keyword>
<reference evidence="3 4" key="1">
    <citation type="journal article" date="2016" name="Mol. Biol. Evol.">
        <title>Comparative Genomics of Early-Diverging Mushroom-Forming Fungi Provides Insights into the Origins of Lignocellulose Decay Capabilities.</title>
        <authorList>
            <person name="Nagy L.G."/>
            <person name="Riley R."/>
            <person name="Tritt A."/>
            <person name="Adam C."/>
            <person name="Daum C."/>
            <person name="Floudas D."/>
            <person name="Sun H."/>
            <person name="Yadav J.S."/>
            <person name="Pangilinan J."/>
            <person name="Larsson K.H."/>
            <person name="Matsuura K."/>
            <person name="Barry K."/>
            <person name="Labutti K."/>
            <person name="Kuo R."/>
            <person name="Ohm R.A."/>
            <person name="Bhattacharya S.S."/>
            <person name="Shirouzu T."/>
            <person name="Yoshinaga Y."/>
            <person name="Martin F.M."/>
            <person name="Grigoriev I.V."/>
            <person name="Hibbett D.S."/>
        </authorList>
    </citation>
    <scope>NUCLEOTIDE SEQUENCE [LARGE SCALE GENOMIC DNA]</scope>
    <source>
        <strain evidence="3 4">HHB10207 ss-3</strain>
    </source>
</reference>